<dbReference type="Pfam" id="PF00632">
    <property type="entry name" value="HECT"/>
    <property type="match status" value="1"/>
</dbReference>
<dbReference type="PROSITE" id="PS50237">
    <property type="entry name" value="HECT"/>
    <property type="match status" value="1"/>
</dbReference>
<dbReference type="Gene3D" id="2.60.120.260">
    <property type="entry name" value="Galactose-binding domain-like"/>
    <property type="match status" value="1"/>
</dbReference>
<dbReference type="EC" id="2.3.2.26" evidence="4"/>
<keyword evidence="12" id="KW-0862">Zinc</keyword>
<gene>
    <name evidence="14" type="ORF">PACLA_8A032547</name>
</gene>
<evidence type="ECO:0000313" key="15">
    <source>
        <dbReference type="Proteomes" id="UP001152795"/>
    </source>
</evidence>
<dbReference type="InterPro" id="IPR000569">
    <property type="entry name" value="HECT_dom"/>
</dbReference>
<dbReference type="Pfam" id="PF00415">
    <property type="entry name" value="RCC1"/>
    <property type="match status" value="6"/>
</dbReference>
<dbReference type="Proteomes" id="UP001152795">
    <property type="component" value="Unassembled WGS sequence"/>
</dbReference>
<dbReference type="EMBL" id="CACRXK020000443">
    <property type="protein sequence ID" value="CAB3981909.1"/>
    <property type="molecule type" value="Genomic_DNA"/>
</dbReference>
<evidence type="ECO:0000256" key="7">
    <source>
        <dbReference type="ARBA" id="ARBA00022679"/>
    </source>
</evidence>
<dbReference type="Pfam" id="PF25390">
    <property type="entry name" value="WD40_RLD"/>
    <property type="match status" value="2"/>
</dbReference>
<dbReference type="FunFam" id="2.130.10.30:FF:000004">
    <property type="entry name" value="E3 ubiquitin-protein ligase HERC2 isoform X2"/>
    <property type="match status" value="1"/>
</dbReference>
<comment type="subcellular location">
    <subcellularLocation>
        <location evidence="2">Cytoplasm</location>
    </subcellularLocation>
</comment>
<dbReference type="SMART" id="SM00119">
    <property type="entry name" value="HECTc"/>
    <property type="match status" value="1"/>
</dbReference>
<dbReference type="UniPathway" id="UPA00143"/>
<evidence type="ECO:0000256" key="1">
    <source>
        <dbReference type="ARBA" id="ARBA00000885"/>
    </source>
</evidence>
<keyword evidence="7" id="KW-0808">Transferase</keyword>
<dbReference type="OrthoDB" id="239701at2759"/>
<dbReference type="SMART" id="SM01337">
    <property type="entry name" value="APC10"/>
    <property type="match status" value="1"/>
</dbReference>
<keyword evidence="14" id="KW-0436">Ligase</keyword>
<dbReference type="SMART" id="SM00291">
    <property type="entry name" value="ZnF_ZZ"/>
    <property type="match status" value="1"/>
</dbReference>
<evidence type="ECO:0000256" key="12">
    <source>
        <dbReference type="ARBA" id="ARBA00022833"/>
    </source>
</evidence>
<dbReference type="CDD" id="cd00078">
    <property type="entry name" value="HECTc"/>
    <property type="match status" value="1"/>
</dbReference>
<keyword evidence="10" id="KW-0863">Zinc-finger</keyword>
<dbReference type="GO" id="GO:0061630">
    <property type="term" value="F:ubiquitin protein ligase activity"/>
    <property type="evidence" value="ECO:0007669"/>
    <property type="project" value="UniProtKB-EC"/>
</dbReference>
<dbReference type="GO" id="GO:0005737">
    <property type="term" value="C:cytoplasm"/>
    <property type="evidence" value="ECO:0007669"/>
    <property type="project" value="UniProtKB-SubCell"/>
</dbReference>
<evidence type="ECO:0000256" key="2">
    <source>
        <dbReference type="ARBA" id="ARBA00004496"/>
    </source>
</evidence>
<dbReference type="InterPro" id="IPR000408">
    <property type="entry name" value="Reg_chr_condens"/>
</dbReference>
<dbReference type="PANTHER" id="PTHR22872:SF2">
    <property type="entry name" value="INHIBITOR OF BRUTON TYROSINE KINASE"/>
    <property type="match status" value="1"/>
</dbReference>
<evidence type="ECO:0000256" key="10">
    <source>
        <dbReference type="ARBA" id="ARBA00022771"/>
    </source>
</evidence>
<organism evidence="14 15">
    <name type="scientific">Paramuricea clavata</name>
    <name type="common">Red gorgonian</name>
    <name type="synonym">Violescent sea-whip</name>
    <dbReference type="NCBI Taxonomy" id="317549"/>
    <lineage>
        <taxon>Eukaryota</taxon>
        <taxon>Metazoa</taxon>
        <taxon>Cnidaria</taxon>
        <taxon>Anthozoa</taxon>
        <taxon>Octocorallia</taxon>
        <taxon>Malacalcyonacea</taxon>
        <taxon>Plexauridae</taxon>
        <taxon>Paramuricea</taxon>
    </lineage>
</organism>
<dbReference type="InterPro" id="IPR058923">
    <property type="entry name" value="RCC1-like_dom"/>
</dbReference>
<comment type="catalytic activity">
    <reaction evidence="1">
        <text>S-ubiquitinyl-[E2 ubiquitin-conjugating enzyme]-L-cysteine + [acceptor protein]-L-lysine = [E2 ubiquitin-conjugating enzyme]-L-cysteine + N(6)-ubiquitinyl-[acceptor protein]-L-lysine.</text>
        <dbReference type="EC" id="2.3.2.26"/>
    </reaction>
</comment>
<keyword evidence="6" id="KW-0597">Phosphoprotein</keyword>
<dbReference type="Pfam" id="PF18346">
    <property type="entry name" value="SH3_15"/>
    <property type="match status" value="1"/>
</dbReference>
<dbReference type="FunFam" id="3.30.2410.10:FF:000006">
    <property type="entry name" value="probable E3 ubiquitin-protein ligase HERC1 isoform X2"/>
    <property type="match status" value="1"/>
</dbReference>
<evidence type="ECO:0000256" key="6">
    <source>
        <dbReference type="ARBA" id="ARBA00022553"/>
    </source>
</evidence>
<evidence type="ECO:0000256" key="5">
    <source>
        <dbReference type="ARBA" id="ARBA00022490"/>
    </source>
</evidence>
<evidence type="ECO:0000256" key="9">
    <source>
        <dbReference type="ARBA" id="ARBA00022737"/>
    </source>
</evidence>
<keyword evidence="5" id="KW-0963">Cytoplasm</keyword>
<evidence type="ECO:0000256" key="3">
    <source>
        <dbReference type="ARBA" id="ARBA00004906"/>
    </source>
</evidence>
<dbReference type="InterPro" id="IPR008979">
    <property type="entry name" value="Galactose-bd-like_sf"/>
</dbReference>
<dbReference type="InterPro" id="IPR000433">
    <property type="entry name" value="Znf_ZZ"/>
</dbReference>
<proteinExistence type="predicted"/>
<dbReference type="Gene3D" id="3.30.2410.10">
    <property type="entry name" value="Hect, E3 ligase catalytic domain"/>
    <property type="match status" value="1"/>
</dbReference>
<accession>A0A6S7FZT6</accession>
<dbReference type="Gene3D" id="3.90.1750.10">
    <property type="entry name" value="Hect, E3 ligase catalytic domains"/>
    <property type="match status" value="1"/>
</dbReference>
<dbReference type="PANTHER" id="PTHR22872">
    <property type="entry name" value="BTK-BINDING PROTEIN-RELATED"/>
    <property type="match status" value="1"/>
</dbReference>
<dbReference type="Gene3D" id="3.30.60.90">
    <property type="match status" value="1"/>
</dbReference>
<dbReference type="SUPFAM" id="SSF57850">
    <property type="entry name" value="RING/U-box"/>
    <property type="match status" value="1"/>
</dbReference>
<dbReference type="PROSITE" id="PS50135">
    <property type="entry name" value="ZF_ZZ_2"/>
    <property type="match status" value="1"/>
</dbReference>
<name>A0A6S7FZT6_PARCT</name>
<dbReference type="GO" id="GO:0016567">
    <property type="term" value="P:protein ubiquitination"/>
    <property type="evidence" value="ECO:0007669"/>
    <property type="project" value="UniProtKB-UniPathway"/>
</dbReference>
<dbReference type="InterPro" id="IPR040847">
    <property type="entry name" value="SH3_15"/>
</dbReference>
<feature type="region of interest" description="Disordered" evidence="13">
    <location>
        <begin position="806"/>
        <end position="830"/>
    </location>
</feature>
<evidence type="ECO:0000313" key="14">
    <source>
        <dbReference type="EMBL" id="CAB3981909.1"/>
    </source>
</evidence>
<dbReference type="InterPro" id="IPR035983">
    <property type="entry name" value="Hect_E3_ubiquitin_ligase"/>
</dbReference>
<dbReference type="SUPFAM" id="SSF56204">
    <property type="entry name" value="Hect, E3 ligase catalytic domain"/>
    <property type="match status" value="1"/>
</dbReference>
<dbReference type="Gene3D" id="2.130.10.30">
    <property type="entry name" value="Regulator of chromosome condensation 1/beta-lactamase-inhibitor protein II"/>
    <property type="match status" value="2"/>
</dbReference>
<dbReference type="PROSITE" id="PS51284">
    <property type="entry name" value="DOC"/>
    <property type="match status" value="1"/>
</dbReference>
<dbReference type="GO" id="GO:0008270">
    <property type="term" value="F:zinc ion binding"/>
    <property type="evidence" value="ECO:0007669"/>
    <property type="project" value="UniProtKB-KW"/>
</dbReference>
<evidence type="ECO:0000256" key="8">
    <source>
        <dbReference type="ARBA" id="ARBA00022723"/>
    </source>
</evidence>
<dbReference type="FunFam" id="2.130.10.30:FF:000003">
    <property type="entry name" value="E3 ubiquitin-protein ligase HERC2 isoform X1"/>
    <property type="match status" value="1"/>
</dbReference>
<dbReference type="GO" id="GO:0016874">
    <property type="term" value="F:ligase activity"/>
    <property type="evidence" value="ECO:0007669"/>
    <property type="project" value="UniProtKB-KW"/>
</dbReference>
<dbReference type="PRINTS" id="PR00633">
    <property type="entry name" value="RCCNDNSATION"/>
</dbReference>
<dbReference type="PROSITE" id="PS01357">
    <property type="entry name" value="ZF_ZZ_1"/>
    <property type="match status" value="1"/>
</dbReference>
<keyword evidence="15" id="KW-1185">Reference proteome</keyword>
<dbReference type="PROSITE" id="PS50012">
    <property type="entry name" value="RCC1_3"/>
    <property type="match status" value="13"/>
</dbReference>
<evidence type="ECO:0000256" key="11">
    <source>
        <dbReference type="ARBA" id="ARBA00022786"/>
    </source>
</evidence>
<dbReference type="SUPFAM" id="SSF50985">
    <property type="entry name" value="RCC1/BLIP-II"/>
    <property type="match status" value="2"/>
</dbReference>
<dbReference type="Pfam" id="PF00569">
    <property type="entry name" value="ZZ"/>
    <property type="match status" value="1"/>
</dbReference>
<dbReference type="Gene3D" id="3.30.2160.10">
    <property type="entry name" value="Hect, E3 ligase catalytic domain"/>
    <property type="match status" value="1"/>
</dbReference>
<feature type="compositionally biased region" description="Polar residues" evidence="13">
    <location>
        <begin position="809"/>
        <end position="830"/>
    </location>
</feature>
<dbReference type="InterPro" id="IPR004939">
    <property type="entry name" value="APC_su10/DOC_dom"/>
</dbReference>
<dbReference type="PROSITE" id="PS00626">
    <property type="entry name" value="RCC1_2"/>
    <property type="match status" value="2"/>
</dbReference>
<evidence type="ECO:0000256" key="13">
    <source>
        <dbReference type="SAM" id="MobiDB-lite"/>
    </source>
</evidence>
<keyword evidence="9" id="KW-0677">Repeat</keyword>
<dbReference type="InterPro" id="IPR043145">
    <property type="entry name" value="Znf_ZZ_sf"/>
</dbReference>
<dbReference type="InterPro" id="IPR009091">
    <property type="entry name" value="RCC1/BLIP-II"/>
</dbReference>
<keyword evidence="8" id="KW-0479">Metal-binding</keyword>
<reference evidence="14" key="1">
    <citation type="submission" date="2020-04" db="EMBL/GenBank/DDBJ databases">
        <authorList>
            <person name="Alioto T."/>
            <person name="Alioto T."/>
            <person name="Gomez Garrido J."/>
        </authorList>
    </citation>
    <scope>NUCLEOTIDE SEQUENCE</scope>
    <source>
        <strain evidence="14">A484AB</strain>
    </source>
</reference>
<comment type="pathway">
    <text evidence="3">Protein modification; protein ubiquitination.</text>
</comment>
<dbReference type="InterPro" id="IPR051625">
    <property type="entry name" value="Signaling_Regulatory_Domain"/>
</dbReference>
<evidence type="ECO:0000256" key="4">
    <source>
        <dbReference type="ARBA" id="ARBA00012485"/>
    </source>
</evidence>
<sequence>MYHILHCMYHIDSIDAYIFPLCLFQAKGGRPFKVGDRVRVKASVTTPKYKWGTVNHASVGTVVSVSSNGKDVKVDFEQQANWTGLESEMELVPVRHNGATCYSCHMHPVEGPRYKCKVCSDYDLCQNCFETRSHKHSFLCLPEEDSTPVLVGKAGKARKREKRVQRAEMIKEWTRCIKQITVSSREGLKLRLFDGTDSYWQSSGPQGKHWINLELYPDILIHKLMMTVDPSDSSYTPSVVVTSVGESLQSLVEVKTTHVKETEHSVKLLENVQEECRFVQISIKQCRSSGIDTKVHGLTITGKRKSDEDQIACGFSFLALDDQPEQSTCAVSTRKTQHSCKESKDGKVQVYVWGLNDKDQLGGQKGSKIKTPVLSETLTDLNVIQLSGGSKSLFAVTRSGEIHACGESTNGRLGLGTVTGNVPTLRLIDSLSGIHVKKLTVHSGGRHCLAVTVLGKLYSWGEGEDGKLGHGNRQNYDTPKLVEAFNAVFIRDVSAGSSHSAAITSDGELYTWGLGEYGRLGHGDANTVNNPKLVRAFQGHHVVSVACGSRDAQTLALTDDGNVWSWGDGDFGKLGRGGSEGCQVPQPVERLKGEGVIKVECGAQFSLALTRSGLVYTWGKGDYYRLGHGNDSHVRRPQVVEVFRGKKIVDVAVGALHCLAVTEQGQVYAWGDNDHGQQGNGSTSVNRRPHIVIGLEEVKITKVACGSSHSIAWSDINTHTPVNHEPVPYPVNEDRLGSHFVAKRSSSEPKITSGKSRKQRPSLTKIVLALRKKRERQHAFGHILSALQIHFAREAVVSSLSRKILTPPSDVNTDSPDSQNSDTRLSPSTKSIDLSVIPQATLSEVVLSNVTSDVSLDELSKQLGTKDAELLVDVLKLAVAHRTSEEGKQSVSTVLKELAEEIPEVAEMLVNLCKTELENVVSSQEDVPLSQLPAIIESSHPYTHEDSRISDYVKVPGASCLRVEFDRQCSTERGKDVLTLHDCNGREIANLSGREKSDWSNEIQINGNEMRYKFTIASTGPMKGWGWKMTVYPIASSVIPYDVLSDSTVLSRPSIDLAVCLLDFDLEALVSCDQIVSLASSLAACIQLNILSAEHRTWALLRLRQLLLSAHGPCINIADLLGSRLQPSDESCKVKPCTDPVMDAIISPSPLGMLIKGLPNMLRRQYEHDEPLVRSGKHLFFSPFFQVLVAFACDLGVDKLSPPVESQQDWTWFTRYCTTRRTAVALENRSKLPQDMLDESVVKIQEIKSIEEINRDYEDHELFKQEQDEQLINWFSRRPCDWTMAWSGTNLIYGWGHNHRGQLGGVEGPKVKIPQQCDTLSPLKPVQICGGEQSLFIVTADGKVYATGYGHGGRLGLGGSETVMSPRLLETLQHYVIKKVAVHCGGKHSLALTSDGDVFSWGECDDGRLGHGNRLSCDRPRIIDALCGKSVVDVTCGGSHSAAITSSGELYTWGKGRYGRLGHGDSEDQLVPKKVEAFDGHRVIDVACGSGDAQTLALTDDNCVWSWGDGDYGKLGRGGSDGCKVPVKIDTLTSAGIVSVACGSQFSVALSKNGELYTWGKGDYFRLGHGTDEHVRIPKKVSALQDKKIICVATGSLHCVACTDTGEVYTWGDNDEGQLGDASTNAVQRPRLVTALQGKKINRVACGSAHTLAWSTSKAVNSGKLPDAIPMEYSHLHNIPPVTLRNRLIMLHHFSEMFCSAFPMFDLMPAQSGDKPNVLQINLDTLRAVLVSSVKDSTFRKIIQGTMVRDRQHGPVIQLNRMQVKKSRHKGGLAGPDGTKSVFGQVFSNISSFSQESYLLAHRIWKVKFIGESVDDCGGGYSESIAEICDELQNGSLPLLVVTPNGREESGANRDCFIINPDADSPVHISMFRFMGILLGIAIRTGSPLSLNLAEPCWKQFAGMALSGMDLAEMDKDYIPGLLCIRDMDEKGFEAMNMAFSTPSASGREVQLDSKLSSINFENKEEYVRRALNYRLGEFNRQVASIREGMAEVIPVPLLSLFTGVEIETMVCGSPDIPLDLLKSVTTYKGIDPSAALIKWFWQTLEQFSNTERSLFLRFVWGRTRLPRTIADFRGRDFVIQVLDKYNPPDEFLPESYTCFFLLKLPRYSHPRVLSEKLKYAIYFCKSIDSDEYARIDMAAETDVDSD</sequence>
<dbReference type="SUPFAM" id="SSF49785">
    <property type="entry name" value="Galactose-binding domain-like"/>
    <property type="match status" value="1"/>
</dbReference>
<keyword evidence="11" id="KW-0833">Ubl conjugation pathway</keyword>
<protein>
    <recommendedName>
        <fullName evidence="4">HECT-type E3 ubiquitin transferase</fullName>
        <ecNumber evidence="4">2.3.2.26</ecNumber>
    </recommendedName>
</protein>
<dbReference type="Pfam" id="PF03256">
    <property type="entry name" value="ANAPC10"/>
    <property type="match status" value="1"/>
</dbReference>
<comment type="caution">
    <text evidence="14">The sequence shown here is derived from an EMBL/GenBank/DDBJ whole genome shotgun (WGS) entry which is preliminary data.</text>
</comment>